<organism evidence="3 4">
    <name type="scientific">Oryzihumus leptocrescens</name>
    <dbReference type="NCBI Taxonomy" id="297536"/>
    <lineage>
        <taxon>Bacteria</taxon>
        <taxon>Bacillati</taxon>
        <taxon>Actinomycetota</taxon>
        <taxon>Actinomycetes</taxon>
        <taxon>Micrococcales</taxon>
        <taxon>Intrasporangiaceae</taxon>
        <taxon>Oryzihumus</taxon>
    </lineage>
</organism>
<feature type="region of interest" description="Disordered" evidence="1">
    <location>
        <begin position="73"/>
        <end position="96"/>
    </location>
</feature>
<evidence type="ECO:0000256" key="1">
    <source>
        <dbReference type="SAM" id="MobiDB-lite"/>
    </source>
</evidence>
<dbReference type="Proteomes" id="UP000319514">
    <property type="component" value="Unassembled WGS sequence"/>
</dbReference>
<dbReference type="AlphaFoldDB" id="A0A542ZIS2"/>
<dbReference type="OrthoDB" id="4277148at2"/>
<accession>A0A542ZIS2</accession>
<evidence type="ECO:0000313" key="3">
    <source>
        <dbReference type="EMBL" id="TQL60060.1"/>
    </source>
</evidence>
<gene>
    <name evidence="3" type="ORF">FB474_1436</name>
</gene>
<keyword evidence="4" id="KW-1185">Reference proteome</keyword>
<dbReference type="RefSeq" id="WP_141788003.1">
    <property type="nucleotide sequence ID" value="NZ_BAAAKX010000005.1"/>
</dbReference>
<dbReference type="Pfam" id="PF21234">
    <property type="entry name" value="Phosphatase-like_N"/>
    <property type="match status" value="1"/>
</dbReference>
<dbReference type="EMBL" id="VFOQ01000001">
    <property type="protein sequence ID" value="TQL60060.1"/>
    <property type="molecule type" value="Genomic_DNA"/>
</dbReference>
<sequence length="96" mass="10637">MTQFHPPLTTQVRHGLHPELHEIAAQLHRDFDDLIGAEVVDRVLDEVAARFVDARVRTFLPLLVHRYARSDLRAVSKSGPGADPVRSRAGGPPPTD</sequence>
<proteinExistence type="predicted"/>
<reference evidence="3 4" key="1">
    <citation type="submission" date="2019-06" db="EMBL/GenBank/DDBJ databases">
        <title>Sequencing the genomes of 1000 actinobacteria strains.</title>
        <authorList>
            <person name="Klenk H.-P."/>
        </authorList>
    </citation>
    <scope>NUCLEOTIDE SEQUENCE [LARGE SCALE GENOMIC DNA]</scope>
    <source>
        <strain evidence="3 4">DSM 18082</strain>
    </source>
</reference>
<comment type="caution">
    <text evidence="3">The sequence shown here is derived from an EMBL/GenBank/DDBJ whole genome shotgun (WGS) entry which is preliminary data.</text>
</comment>
<protein>
    <recommendedName>
        <fullName evidence="2">Protein-tyrosine-phosphatase-like N-terminal domain-containing protein</fullName>
    </recommendedName>
</protein>
<evidence type="ECO:0000313" key="4">
    <source>
        <dbReference type="Proteomes" id="UP000319514"/>
    </source>
</evidence>
<feature type="domain" description="Protein-tyrosine-phosphatase-like N-terminal" evidence="2">
    <location>
        <begin position="20"/>
        <end position="75"/>
    </location>
</feature>
<dbReference type="Gene3D" id="1.10.8.1060">
    <property type="entry name" value="Corynebacterium glutamicum thioredoxin-dependent arsenate reductase, N-terminal domain"/>
    <property type="match status" value="1"/>
</dbReference>
<dbReference type="InterPro" id="IPR048716">
    <property type="entry name" value="Phosphatase-like_N"/>
</dbReference>
<dbReference type="NCBIfam" id="NF046112">
    <property type="entry name" value="MSMEG_6209_Nter"/>
    <property type="match status" value="1"/>
</dbReference>
<evidence type="ECO:0000259" key="2">
    <source>
        <dbReference type="Pfam" id="PF21234"/>
    </source>
</evidence>
<name>A0A542ZIS2_9MICO</name>